<feature type="domain" description="C2H2-type" evidence="6">
    <location>
        <begin position="171"/>
        <end position="198"/>
    </location>
</feature>
<dbReference type="PANTHER" id="PTHR46105">
    <property type="entry name" value="AGAP004733-PA"/>
    <property type="match status" value="1"/>
</dbReference>
<accession>A0A9D4PAD8</accession>
<dbReference type="GO" id="GO:0005634">
    <property type="term" value="C:nucleus"/>
    <property type="evidence" value="ECO:0007669"/>
    <property type="project" value="UniProtKB-ARBA"/>
</dbReference>
<keyword evidence="2 4" id="KW-0863">Zinc-finger</keyword>
<keyword evidence="8" id="KW-1185">Reference proteome</keyword>
<dbReference type="Gene3D" id="3.30.160.60">
    <property type="entry name" value="Classic Zinc Finger"/>
    <property type="match status" value="4"/>
</dbReference>
<dbReference type="VEuPathDB" id="VectorBase:RSAN_040798"/>
<reference evidence="7" key="2">
    <citation type="submission" date="2021-09" db="EMBL/GenBank/DDBJ databases">
        <authorList>
            <person name="Jia N."/>
            <person name="Wang J."/>
            <person name="Shi W."/>
            <person name="Du L."/>
            <person name="Sun Y."/>
            <person name="Zhan W."/>
            <person name="Jiang J."/>
            <person name="Wang Q."/>
            <person name="Zhang B."/>
            <person name="Ji P."/>
            <person name="Sakyi L.B."/>
            <person name="Cui X."/>
            <person name="Yuan T."/>
            <person name="Jiang B."/>
            <person name="Yang W."/>
            <person name="Lam T.T.-Y."/>
            <person name="Chang Q."/>
            <person name="Ding S."/>
            <person name="Wang X."/>
            <person name="Zhu J."/>
            <person name="Ruan X."/>
            <person name="Zhao L."/>
            <person name="Wei J."/>
            <person name="Que T."/>
            <person name="Du C."/>
            <person name="Cheng J."/>
            <person name="Dai P."/>
            <person name="Han X."/>
            <person name="Huang E."/>
            <person name="Gao Y."/>
            <person name="Liu J."/>
            <person name="Shao H."/>
            <person name="Ye R."/>
            <person name="Li L."/>
            <person name="Wei W."/>
            <person name="Wang X."/>
            <person name="Wang C."/>
            <person name="Huo Q."/>
            <person name="Li W."/>
            <person name="Guo W."/>
            <person name="Chen H."/>
            <person name="Chen S."/>
            <person name="Zhou L."/>
            <person name="Zhou L."/>
            <person name="Ni X."/>
            <person name="Tian J."/>
            <person name="Zhou Y."/>
            <person name="Sheng Y."/>
            <person name="Liu T."/>
            <person name="Pan Y."/>
            <person name="Xia L."/>
            <person name="Li J."/>
            <person name="Zhao F."/>
            <person name="Cao W."/>
        </authorList>
    </citation>
    <scope>NUCLEOTIDE SEQUENCE</scope>
    <source>
        <strain evidence="7">Rsan-2018</strain>
        <tissue evidence="7">Larvae</tissue>
    </source>
</reference>
<dbReference type="SUPFAM" id="SSF57667">
    <property type="entry name" value="beta-beta-alpha zinc fingers"/>
    <property type="match status" value="2"/>
</dbReference>
<feature type="compositionally biased region" description="Basic and acidic residues" evidence="5">
    <location>
        <begin position="271"/>
        <end position="281"/>
    </location>
</feature>
<dbReference type="AlphaFoldDB" id="A0A9D4PAD8"/>
<evidence type="ECO:0000313" key="7">
    <source>
        <dbReference type="EMBL" id="KAH7935109.1"/>
    </source>
</evidence>
<evidence type="ECO:0000256" key="2">
    <source>
        <dbReference type="ARBA" id="ARBA00022771"/>
    </source>
</evidence>
<dbReference type="FunFam" id="3.30.160.60:FF:000446">
    <property type="entry name" value="Zinc finger protein"/>
    <property type="match status" value="1"/>
</dbReference>
<feature type="domain" description="C2H2-type" evidence="6">
    <location>
        <begin position="114"/>
        <end position="141"/>
    </location>
</feature>
<organism evidence="7 8">
    <name type="scientific">Rhipicephalus sanguineus</name>
    <name type="common">Brown dog tick</name>
    <name type="synonym">Ixodes sanguineus</name>
    <dbReference type="NCBI Taxonomy" id="34632"/>
    <lineage>
        <taxon>Eukaryota</taxon>
        <taxon>Metazoa</taxon>
        <taxon>Ecdysozoa</taxon>
        <taxon>Arthropoda</taxon>
        <taxon>Chelicerata</taxon>
        <taxon>Arachnida</taxon>
        <taxon>Acari</taxon>
        <taxon>Parasitiformes</taxon>
        <taxon>Ixodida</taxon>
        <taxon>Ixodoidea</taxon>
        <taxon>Ixodidae</taxon>
        <taxon>Rhipicephalinae</taxon>
        <taxon>Rhipicephalus</taxon>
        <taxon>Rhipicephalus</taxon>
    </lineage>
</organism>
<dbReference type="Pfam" id="PF00096">
    <property type="entry name" value="zf-C2H2"/>
    <property type="match status" value="3"/>
</dbReference>
<dbReference type="SMART" id="SM00355">
    <property type="entry name" value="ZnF_C2H2"/>
    <property type="match status" value="4"/>
</dbReference>
<reference evidence="7" key="1">
    <citation type="journal article" date="2020" name="Cell">
        <title>Large-Scale Comparative Analyses of Tick Genomes Elucidate Their Genetic Diversity and Vector Capacities.</title>
        <authorList>
            <consortium name="Tick Genome and Microbiome Consortium (TIGMIC)"/>
            <person name="Jia N."/>
            <person name="Wang J."/>
            <person name="Shi W."/>
            <person name="Du L."/>
            <person name="Sun Y."/>
            <person name="Zhan W."/>
            <person name="Jiang J.F."/>
            <person name="Wang Q."/>
            <person name="Zhang B."/>
            <person name="Ji P."/>
            <person name="Bell-Sakyi L."/>
            <person name="Cui X.M."/>
            <person name="Yuan T.T."/>
            <person name="Jiang B.G."/>
            <person name="Yang W.F."/>
            <person name="Lam T.T."/>
            <person name="Chang Q.C."/>
            <person name="Ding S.J."/>
            <person name="Wang X.J."/>
            <person name="Zhu J.G."/>
            <person name="Ruan X.D."/>
            <person name="Zhao L."/>
            <person name="Wei J.T."/>
            <person name="Ye R.Z."/>
            <person name="Que T.C."/>
            <person name="Du C.H."/>
            <person name="Zhou Y.H."/>
            <person name="Cheng J.X."/>
            <person name="Dai P.F."/>
            <person name="Guo W.B."/>
            <person name="Han X.H."/>
            <person name="Huang E.J."/>
            <person name="Li L.F."/>
            <person name="Wei W."/>
            <person name="Gao Y.C."/>
            <person name="Liu J.Z."/>
            <person name="Shao H.Z."/>
            <person name="Wang X."/>
            <person name="Wang C.C."/>
            <person name="Yang T.C."/>
            <person name="Huo Q.B."/>
            <person name="Li W."/>
            <person name="Chen H.Y."/>
            <person name="Chen S.E."/>
            <person name="Zhou L.G."/>
            <person name="Ni X.B."/>
            <person name="Tian J.H."/>
            <person name="Sheng Y."/>
            <person name="Liu T."/>
            <person name="Pan Y.S."/>
            <person name="Xia L.Y."/>
            <person name="Li J."/>
            <person name="Zhao F."/>
            <person name="Cao W.C."/>
        </authorList>
    </citation>
    <scope>NUCLEOTIDE SEQUENCE</scope>
    <source>
        <strain evidence="7">Rsan-2018</strain>
    </source>
</reference>
<gene>
    <name evidence="7" type="ORF">HPB52_004353</name>
</gene>
<evidence type="ECO:0000256" key="3">
    <source>
        <dbReference type="ARBA" id="ARBA00022833"/>
    </source>
</evidence>
<feature type="compositionally biased region" description="Polar residues" evidence="5">
    <location>
        <begin position="254"/>
        <end position="270"/>
    </location>
</feature>
<feature type="domain" description="C2H2-type" evidence="6">
    <location>
        <begin position="143"/>
        <end position="170"/>
    </location>
</feature>
<keyword evidence="1" id="KW-0479">Metal-binding</keyword>
<dbReference type="GO" id="GO:0000981">
    <property type="term" value="F:DNA-binding transcription factor activity, RNA polymerase II-specific"/>
    <property type="evidence" value="ECO:0007669"/>
    <property type="project" value="TreeGrafter"/>
</dbReference>
<dbReference type="InterPro" id="IPR013087">
    <property type="entry name" value="Znf_C2H2_type"/>
</dbReference>
<protein>
    <recommendedName>
        <fullName evidence="6">C2H2-type domain-containing protein</fullName>
    </recommendedName>
</protein>
<evidence type="ECO:0000259" key="6">
    <source>
        <dbReference type="PROSITE" id="PS50157"/>
    </source>
</evidence>
<sequence>MGSSPAISFVSLSLKTRRCVTHGSALFVETAGRLRMRTFFARSILKLVASIGRAKLQGFDRDPLGMDREGKPEPPILLPRIISVATSTNNTETSVGTAAFDRDISHVHTGEMPYACQVCPSKFRMKVSLDRHKQLHARGVEMCHCPECGKTFERMRSLQQHLKWHKTERPYPCHLCPAKFTQKCHLKSHLLAHMGEKEHKCPLCEKRYSRRPPLHKHMRRMHRGVESTVSCTGSSSEITTSNSLATLPPEDVKTNQTSLADEALDSSSTESSRDITDIKSG</sequence>
<dbReference type="GO" id="GO:0000978">
    <property type="term" value="F:RNA polymerase II cis-regulatory region sequence-specific DNA binding"/>
    <property type="evidence" value="ECO:0007669"/>
    <property type="project" value="TreeGrafter"/>
</dbReference>
<feature type="domain" description="C2H2-type" evidence="6">
    <location>
        <begin position="199"/>
        <end position="227"/>
    </location>
</feature>
<evidence type="ECO:0000256" key="4">
    <source>
        <dbReference type="PROSITE-ProRule" id="PRU00042"/>
    </source>
</evidence>
<dbReference type="EMBL" id="JABSTV010001255">
    <property type="protein sequence ID" value="KAH7935109.1"/>
    <property type="molecule type" value="Genomic_DNA"/>
</dbReference>
<evidence type="ECO:0000256" key="5">
    <source>
        <dbReference type="SAM" id="MobiDB-lite"/>
    </source>
</evidence>
<dbReference type="InterPro" id="IPR036236">
    <property type="entry name" value="Znf_C2H2_sf"/>
</dbReference>
<dbReference type="GO" id="GO:0008270">
    <property type="term" value="F:zinc ion binding"/>
    <property type="evidence" value="ECO:0007669"/>
    <property type="project" value="UniProtKB-KW"/>
</dbReference>
<dbReference type="InterPro" id="IPR050457">
    <property type="entry name" value="ZnFinger_BTB_dom_contain"/>
</dbReference>
<dbReference type="Proteomes" id="UP000821837">
    <property type="component" value="Unassembled WGS sequence"/>
</dbReference>
<feature type="region of interest" description="Disordered" evidence="5">
    <location>
        <begin position="215"/>
        <end position="281"/>
    </location>
</feature>
<comment type="caution">
    <text evidence="7">The sequence shown here is derived from an EMBL/GenBank/DDBJ whole genome shotgun (WGS) entry which is preliminary data.</text>
</comment>
<keyword evidence="3" id="KW-0862">Zinc</keyword>
<evidence type="ECO:0000256" key="1">
    <source>
        <dbReference type="ARBA" id="ARBA00022723"/>
    </source>
</evidence>
<proteinExistence type="predicted"/>
<evidence type="ECO:0000313" key="8">
    <source>
        <dbReference type="Proteomes" id="UP000821837"/>
    </source>
</evidence>
<dbReference type="PROSITE" id="PS50157">
    <property type="entry name" value="ZINC_FINGER_C2H2_2"/>
    <property type="match status" value="4"/>
</dbReference>
<dbReference type="PROSITE" id="PS00028">
    <property type="entry name" value="ZINC_FINGER_C2H2_1"/>
    <property type="match status" value="4"/>
</dbReference>
<feature type="compositionally biased region" description="Polar residues" evidence="5">
    <location>
        <begin position="227"/>
        <end position="245"/>
    </location>
</feature>
<dbReference type="PANTHER" id="PTHR46105:SF28">
    <property type="entry name" value="ZINC FINGER PROTEIN 37-LIKE"/>
    <property type="match status" value="1"/>
</dbReference>
<name>A0A9D4PAD8_RHISA</name>